<dbReference type="CDD" id="cd06467">
    <property type="entry name" value="p23_NUDC_like"/>
    <property type="match status" value="1"/>
</dbReference>
<dbReference type="PANTHER" id="PTHR12356:SF3">
    <property type="entry name" value="NUCLEAR MIGRATION PROTEIN NUDC"/>
    <property type="match status" value="1"/>
</dbReference>
<evidence type="ECO:0000313" key="5">
    <source>
        <dbReference type="EMBL" id="KAK9021104.1"/>
    </source>
</evidence>
<protein>
    <recommendedName>
        <fullName evidence="4">CS domain-containing protein</fullName>
    </recommendedName>
</protein>
<evidence type="ECO:0000256" key="2">
    <source>
        <dbReference type="ARBA" id="ARBA00022490"/>
    </source>
</evidence>
<dbReference type="InterPro" id="IPR007052">
    <property type="entry name" value="CS_dom"/>
</dbReference>
<dbReference type="InterPro" id="IPR008978">
    <property type="entry name" value="HSP20-like_chaperone"/>
</dbReference>
<evidence type="ECO:0000259" key="4">
    <source>
        <dbReference type="PROSITE" id="PS51203"/>
    </source>
</evidence>
<proteinExistence type="predicted"/>
<accession>A0ABR2S7B3</accession>
<dbReference type="Gene3D" id="2.60.40.790">
    <property type="match status" value="1"/>
</dbReference>
<dbReference type="Proteomes" id="UP001396334">
    <property type="component" value="Unassembled WGS sequence"/>
</dbReference>
<evidence type="ECO:0000256" key="1">
    <source>
        <dbReference type="ARBA" id="ARBA00004496"/>
    </source>
</evidence>
<feature type="domain" description="CS" evidence="4">
    <location>
        <begin position="106"/>
        <end position="195"/>
    </location>
</feature>
<dbReference type="Pfam" id="PF04969">
    <property type="entry name" value="CS"/>
    <property type="match status" value="1"/>
</dbReference>
<organism evidence="5 6">
    <name type="scientific">Hibiscus sabdariffa</name>
    <name type="common">roselle</name>
    <dbReference type="NCBI Taxonomy" id="183260"/>
    <lineage>
        <taxon>Eukaryota</taxon>
        <taxon>Viridiplantae</taxon>
        <taxon>Streptophyta</taxon>
        <taxon>Embryophyta</taxon>
        <taxon>Tracheophyta</taxon>
        <taxon>Spermatophyta</taxon>
        <taxon>Magnoliopsida</taxon>
        <taxon>eudicotyledons</taxon>
        <taxon>Gunneridae</taxon>
        <taxon>Pentapetalae</taxon>
        <taxon>rosids</taxon>
        <taxon>malvids</taxon>
        <taxon>Malvales</taxon>
        <taxon>Malvaceae</taxon>
        <taxon>Malvoideae</taxon>
        <taxon>Hibiscus</taxon>
    </lineage>
</organism>
<evidence type="ECO:0000313" key="6">
    <source>
        <dbReference type="Proteomes" id="UP001396334"/>
    </source>
</evidence>
<comment type="subcellular location">
    <subcellularLocation>
        <location evidence="1">Cytoplasm</location>
    </subcellularLocation>
</comment>
<comment type="caution">
    <text evidence="5">The sequence shown here is derived from an EMBL/GenBank/DDBJ whole genome shotgun (WGS) entry which is preliminary data.</text>
</comment>
<dbReference type="EMBL" id="JBBPBN010000016">
    <property type="protein sequence ID" value="KAK9021104.1"/>
    <property type="molecule type" value="Genomic_DNA"/>
</dbReference>
<dbReference type="PANTHER" id="PTHR12356">
    <property type="entry name" value="NUCLEAR MOVEMENT PROTEIN NUDC"/>
    <property type="match status" value="1"/>
</dbReference>
<sequence>MGVDDEREPKPSALPLAFNSVFDPSNPIGFIESAFNFASRMGADIFDDDTPDDKMENKILSLLEDIKKRKREKKEESSSSSEDAEKKRLRTPEADDPLPPNKNNGLDMENYSWSQTLGDITVKVPVPFGTKTKLVICDIKNKSLRVGVKGQPLLIDGELFAAVKVSESCWTLEDHETVSILLPKCKQWEWWKSLVKGDPGIDTGRCLPGVRRLDGLGYEAERHMRKLLFDYGQKCKGLPTSEDCPEVLQKFIADHPYLNLPRSK</sequence>
<gene>
    <name evidence="5" type="ORF">V6N11_011109</name>
</gene>
<dbReference type="InterPro" id="IPR037898">
    <property type="entry name" value="NudC_fam"/>
</dbReference>
<keyword evidence="6" id="KW-1185">Reference proteome</keyword>
<name>A0ABR2S7B3_9ROSI</name>
<feature type="region of interest" description="Disordered" evidence="3">
    <location>
        <begin position="68"/>
        <end position="108"/>
    </location>
</feature>
<keyword evidence="2" id="KW-0963">Cytoplasm</keyword>
<reference evidence="5 6" key="1">
    <citation type="journal article" date="2024" name="G3 (Bethesda)">
        <title>Genome assembly of Hibiscus sabdariffa L. provides insights into metabolisms of medicinal natural products.</title>
        <authorList>
            <person name="Kim T."/>
        </authorList>
    </citation>
    <scope>NUCLEOTIDE SEQUENCE [LARGE SCALE GENOMIC DNA]</scope>
    <source>
        <strain evidence="5">TK-2024</strain>
        <tissue evidence="5">Old leaves</tissue>
    </source>
</reference>
<dbReference type="PROSITE" id="PS51203">
    <property type="entry name" value="CS"/>
    <property type="match status" value="1"/>
</dbReference>
<evidence type="ECO:0000256" key="3">
    <source>
        <dbReference type="SAM" id="MobiDB-lite"/>
    </source>
</evidence>
<feature type="compositionally biased region" description="Basic and acidic residues" evidence="3">
    <location>
        <begin position="73"/>
        <end position="93"/>
    </location>
</feature>
<dbReference type="SUPFAM" id="SSF49764">
    <property type="entry name" value="HSP20-like chaperones"/>
    <property type="match status" value="1"/>
</dbReference>